<sequence>MHEHGRILVCHRIKLSLAEFPIHFADGSELPVNQRQTVFPNGTLLLETLTKAKEQGEYTCVVESLDGTSVQQLVRVIVRTGPQITPFRWLDELQEGMRAGLSCFVHAGEQPIVIEWLKDGAPLTRPVRQDGFVSTLSLESLSSQDNGNYTCRVSNAWATATYSAVLRVKGRDSGPYRALVSTSRVHVLVNGSLSVRSLETGDAGLYLCEASNGVGAELSKVVRLTVRSSPRLSPKESTTSAKRGSTVHLQCEPHGDMPMRFWWLKDGVPIAAISDHRYSQVEHADANKARSTLTITDTQNSDNALFTCHASNDFGEDTTNINLIVQDVPGIPDSLQVSEASSRFVRLTWTEPFSGNMPITQYLLRWTNKEGTWEDSVSVSGTETKVTVRGLEPSASYLFTVRAENALGPGAYTSPLEVHYR</sequence>
<protein>
    <submittedName>
        <fullName evidence="1">Uncharacterized protein</fullName>
    </submittedName>
</protein>
<proteinExistence type="predicted"/>
<dbReference type="Proteomes" id="UP000821865">
    <property type="component" value="Chromosome 4"/>
</dbReference>
<comment type="caution">
    <text evidence="1">The sequence shown here is derived from an EMBL/GenBank/DDBJ whole genome shotgun (WGS) entry which is preliminary data.</text>
</comment>
<dbReference type="EMBL" id="CM023473">
    <property type="protein sequence ID" value="KAH7952741.1"/>
    <property type="molecule type" value="Genomic_DNA"/>
</dbReference>
<organism evidence="1 2">
    <name type="scientific">Dermacentor silvarum</name>
    <name type="common">Tick</name>
    <dbReference type="NCBI Taxonomy" id="543639"/>
    <lineage>
        <taxon>Eukaryota</taxon>
        <taxon>Metazoa</taxon>
        <taxon>Ecdysozoa</taxon>
        <taxon>Arthropoda</taxon>
        <taxon>Chelicerata</taxon>
        <taxon>Arachnida</taxon>
        <taxon>Acari</taxon>
        <taxon>Parasitiformes</taxon>
        <taxon>Ixodida</taxon>
        <taxon>Ixodoidea</taxon>
        <taxon>Ixodidae</taxon>
        <taxon>Rhipicephalinae</taxon>
        <taxon>Dermacentor</taxon>
    </lineage>
</organism>
<reference evidence="1" key="1">
    <citation type="submission" date="2020-05" db="EMBL/GenBank/DDBJ databases">
        <title>Large-scale comparative analyses of tick genomes elucidate their genetic diversity and vector capacities.</title>
        <authorList>
            <person name="Jia N."/>
            <person name="Wang J."/>
            <person name="Shi W."/>
            <person name="Du L."/>
            <person name="Sun Y."/>
            <person name="Zhan W."/>
            <person name="Jiang J."/>
            <person name="Wang Q."/>
            <person name="Zhang B."/>
            <person name="Ji P."/>
            <person name="Sakyi L.B."/>
            <person name="Cui X."/>
            <person name="Yuan T."/>
            <person name="Jiang B."/>
            <person name="Yang W."/>
            <person name="Lam T.T.-Y."/>
            <person name="Chang Q."/>
            <person name="Ding S."/>
            <person name="Wang X."/>
            <person name="Zhu J."/>
            <person name="Ruan X."/>
            <person name="Zhao L."/>
            <person name="Wei J."/>
            <person name="Que T."/>
            <person name="Du C."/>
            <person name="Cheng J."/>
            <person name="Dai P."/>
            <person name="Han X."/>
            <person name="Huang E."/>
            <person name="Gao Y."/>
            <person name="Liu J."/>
            <person name="Shao H."/>
            <person name="Ye R."/>
            <person name="Li L."/>
            <person name="Wei W."/>
            <person name="Wang X."/>
            <person name="Wang C."/>
            <person name="Yang T."/>
            <person name="Huo Q."/>
            <person name="Li W."/>
            <person name="Guo W."/>
            <person name="Chen H."/>
            <person name="Zhou L."/>
            <person name="Ni X."/>
            <person name="Tian J."/>
            <person name="Zhou Y."/>
            <person name="Sheng Y."/>
            <person name="Liu T."/>
            <person name="Pan Y."/>
            <person name="Xia L."/>
            <person name="Li J."/>
            <person name="Zhao F."/>
            <person name="Cao W."/>
        </authorList>
    </citation>
    <scope>NUCLEOTIDE SEQUENCE</scope>
    <source>
        <strain evidence="1">Dsil-2018</strain>
    </source>
</reference>
<gene>
    <name evidence="1" type="ORF">HPB49_000882</name>
</gene>
<keyword evidence="2" id="KW-1185">Reference proteome</keyword>
<evidence type="ECO:0000313" key="1">
    <source>
        <dbReference type="EMBL" id="KAH7952741.1"/>
    </source>
</evidence>
<evidence type="ECO:0000313" key="2">
    <source>
        <dbReference type="Proteomes" id="UP000821865"/>
    </source>
</evidence>
<name>A0ACB8CUD9_DERSI</name>
<accession>A0ACB8CUD9</accession>